<keyword evidence="2" id="KW-1185">Reference proteome</keyword>
<gene>
    <name evidence="1" type="ORF">F4821DRAFT_142824</name>
</gene>
<organism evidence="1 2">
    <name type="scientific">Hypoxylon rubiginosum</name>
    <dbReference type="NCBI Taxonomy" id="110542"/>
    <lineage>
        <taxon>Eukaryota</taxon>
        <taxon>Fungi</taxon>
        <taxon>Dikarya</taxon>
        <taxon>Ascomycota</taxon>
        <taxon>Pezizomycotina</taxon>
        <taxon>Sordariomycetes</taxon>
        <taxon>Xylariomycetidae</taxon>
        <taxon>Xylariales</taxon>
        <taxon>Hypoxylaceae</taxon>
        <taxon>Hypoxylon</taxon>
    </lineage>
</organism>
<name>A0ACC0CZC2_9PEZI</name>
<sequence>MENDLEHLPGYELEGSLDEADEEVEEEEEEDERPNRWRGPKSTWQQYNSQEISTLTALKEIHDRDLSVHLYNAFALKRRYKKVQQDRAAADGPVPGKDKNAVTGQPVDPDDWLPQRSWTAWPMRVDKVPPPGDPARLGLYDPDERFTFRKPARDMPSAALEEVLSAEILKSAKEKFNARPWAQPSASSEEEEADTDSEGGSEDEVSDGATVKSPLSTKSKKSASRSRSRPRSVKPELMSEDEQMDDVDKHHPEDDELHKKRHFQPTVSTDDDLSYNLLRPSVRHIMTKLDTTLTVLHNAQEATLINQSDSGDSESDASSLRSARPPSRQGRRNSVTGSGKKGRPLGSVSHTHSRRRSISQAPEPERKKVGRPRKVYPRLEGETDREYKIRVARIQKKPIPVFSDEEPDPQQEPGSSADESDPGRESGNSGDGEETEGPGRVRVKKRKRVTAAATRGQRSPSAASSASANRRGPRRIRARTRVGLRDWRDVLGAAALAGFPAAAVDRAARRCADLFGQSMTLQTLIEGPVTSGRKPAARVTTYVPGMPQPPLLEDDEEEGEQRIPIRGTRTPSLAPGATSETETSPSQTRRRSRSVSQARSRSGSASGSSSYLCTFQDCPRAAFGEGFSRRNNLLRHLKLVHGLTPSELGGGGPGDGGQSVAASAMLIPDEVDSEDEMYGAVHVDWYLKPIRLQQGWRGADAEEPKKKKSGHGRGRGRPRKGSETGVATDEDGDVRMGEDD</sequence>
<reference evidence="1 2" key="1">
    <citation type="journal article" date="2022" name="New Phytol.">
        <title>Ecological generalism drives hyperdiversity of secondary metabolite gene clusters in xylarialean endophytes.</title>
        <authorList>
            <person name="Franco M.E.E."/>
            <person name="Wisecaver J.H."/>
            <person name="Arnold A.E."/>
            <person name="Ju Y.M."/>
            <person name="Slot J.C."/>
            <person name="Ahrendt S."/>
            <person name="Moore L.P."/>
            <person name="Eastman K.E."/>
            <person name="Scott K."/>
            <person name="Konkel Z."/>
            <person name="Mondo S.J."/>
            <person name="Kuo A."/>
            <person name="Hayes R.D."/>
            <person name="Haridas S."/>
            <person name="Andreopoulos B."/>
            <person name="Riley R."/>
            <person name="LaButti K."/>
            <person name="Pangilinan J."/>
            <person name="Lipzen A."/>
            <person name="Amirebrahimi M."/>
            <person name="Yan J."/>
            <person name="Adam C."/>
            <person name="Keymanesh K."/>
            <person name="Ng V."/>
            <person name="Louie K."/>
            <person name="Northen T."/>
            <person name="Drula E."/>
            <person name="Henrissat B."/>
            <person name="Hsieh H.M."/>
            <person name="Youens-Clark K."/>
            <person name="Lutzoni F."/>
            <person name="Miadlikowska J."/>
            <person name="Eastwood D.C."/>
            <person name="Hamelin R.C."/>
            <person name="Grigoriev I.V."/>
            <person name="U'Ren J.M."/>
        </authorList>
    </citation>
    <scope>NUCLEOTIDE SEQUENCE [LARGE SCALE GENOMIC DNA]</scope>
    <source>
        <strain evidence="1 2">ER1909</strain>
    </source>
</reference>
<keyword evidence="1" id="KW-0648">Protein biosynthesis</keyword>
<keyword evidence="1" id="KW-0396">Initiation factor</keyword>
<evidence type="ECO:0000313" key="2">
    <source>
        <dbReference type="Proteomes" id="UP001497680"/>
    </source>
</evidence>
<comment type="caution">
    <text evidence="1">The sequence shown here is derived from an EMBL/GenBank/DDBJ whole genome shotgun (WGS) entry which is preliminary data.</text>
</comment>
<dbReference type="Proteomes" id="UP001497680">
    <property type="component" value="Unassembled WGS sequence"/>
</dbReference>
<proteinExistence type="predicted"/>
<protein>
    <submittedName>
        <fullName evidence="1">RNA polymerase I-specific transcription initiation factor-domain-containing protein</fullName>
    </submittedName>
</protein>
<accession>A0ACC0CZC2</accession>
<evidence type="ECO:0000313" key="1">
    <source>
        <dbReference type="EMBL" id="KAI6085813.1"/>
    </source>
</evidence>
<dbReference type="EMBL" id="MU394321">
    <property type="protein sequence ID" value="KAI6085813.1"/>
    <property type="molecule type" value="Genomic_DNA"/>
</dbReference>